<evidence type="ECO:0000256" key="1">
    <source>
        <dbReference type="ARBA" id="ARBA00004275"/>
    </source>
</evidence>
<dbReference type="InterPro" id="IPR042099">
    <property type="entry name" value="ANL_N_sf"/>
</dbReference>
<dbReference type="Gene3D" id="3.30.300.30">
    <property type="match status" value="3"/>
</dbReference>
<evidence type="ECO:0000256" key="4">
    <source>
        <dbReference type="ARBA" id="ARBA00023140"/>
    </source>
</evidence>
<dbReference type="Pfam" id="PF00501">
    <property type="entry name" value="AMP-binding"/>
    <property type="match status" value="3"/>
</dbReference>
<dbReference type="Pfam" id="PF13193">
    <property type="entry name" value="AMP-binding_C"/>
    <property type="match status" value="3"/>
</dbReference>
<dbReference type="EMBL" id="JACKWZ010000217">
    <property type="protein sequence ID" value="KAF9411669.1"/>
    <property type="molecule type" value="Genomic_DNA"/>
</dbReference>
<organism evidence="7 8">
    <name type="scientific">Spodoptera exigua</name>
    <name type="common">Beet armyworm</name>
    <name type="synonym">Noctua fulgens</name>
    <dbReference type="NCBI Taxonomy" id="7107"/>
    <lineage>
        <taxon>Eukaryota</taxon>
        <taxon>Metazoa</taxon>
        <taxon>Ecdysozoa</taxon>
        <taxon>Arthropoda</taxon>
        <taxon>Hexapoda</taxon>
        <taxon>Insecta</taxon>
        <taxon>Pterygota</taxon>
        <taxon>Neoptera</taxon>
        <taxon>Endopterygota</taxon>
        <taxon>Lepidoptera</taxon>
        <taxon>Glossata</taxon>
        <taxon>Ditrysia</taxon>
        <taxon>Noctuoidea</taxon>
        <taxon>Noctuidae</taxon>
        <taxon>Amphipyrinae</taxon>
        <taxon>Spodoptera</taxon>
    </lineage>
</organism>
<evidence type="ECO:0000259" key="5">
    <source>
        <dbReference type="Pfam" id="PF00501"/>
    </source>
</evidence>
<feature type="domain" description="AMP-dependent synthetase/ligase" evidence="5">
    <location>
        <begin position="593"/>
        <end position="927"/>
    </location>
</feature>
<evidence type="ECO:0000256" key="2">
    <source>
        <dbReference type="ARBA" id="ARBA00006432"/>
    </source>
</evidence>
<keyword evidence="8" id="KW-1185">Reference proteome</keyword>
<accession>A0A835GAB0</accession>
<dbReference type="GO" id="GO:0005777">
    <property type="term" value="C:peroxisome"/>
    <property type="evidence" value="ECO:0007669"/>
    <property type="project" value="UniProtKB-SubCell"/>
</dbReference>
<evidence type="ECO:0008006" key="9">
    <source>
        <dbReference type="Google" id="ProtNLM"/>
    </source>
</evidence>
<evidence type="ECO:0000259" key="6">
    <source>
        <dbReference type="Pfam" id="PF13193"/>
    </source>
</evidence>
<dbReference type="PANTHER" id="PTHR24096:SF149">
    <property type="entry name" value="AMP-BINDING DOMAIN-CONTAINING PROTEIN-RELATED"/>
    <property type="match status" value="1"/>
</dbReference>
<feature type="domain" description="AMP-dependent synthetase/ligase" evidence="5">
    <location>
        <begin position="1071"/>
        <end position="1436"/>
    </location>
</feature>
<evidence type="ECO:0000313" key="8">
    <source>
        <dbReference type="Proteomes" id="UP000648187"/>
    </source>
</evidence>
<dbReference type="GO" id="GO:0016405">
    <property type="term" value="F:CoA-ligase activity"/>
    <property type="evidence" value="ECO:0007669"/>
    <property type="project" value="TreeGrafter"/>
</dbReference>
<dbReference type="Gene3D" id="3.40.50.12780">
    <property type="entry name" value="N-terminal domain of ligase-like"/>
    <property type="match status" value="3"/>
</dbReference>
<evidence type="ECO:0000256" key="3">
    <source>
        <dbReference type="ARBA" id="ARBA00022598"/>
    </source>
</evidence>
<dbReference type="InterPro" id="IPR025110">
    <property type="entry name" value="AMP-bd_C"/>
</dbReference>
<comment type="similarity">
    <text evidence="2">Belongs to the ATP-dependent AMP-binding enzyme family.</text>
</comment>
<dbReference type="Proteomes" id="UP000648187">
    <property type="component" value="Unassembled WGS sequence"/>
</dbReference>
<name>A0A835GAB0_SPOEX</name>
<feature type="domain" description="AMP-dependent synthetase/ligase" evidence="5">
    <location>
        <begin position="48"/>
        <end position="393"/>
    </location>
</feature>
<gene>
    <name evidence="7" type="ORF">HW555_009586</name>
</gene>
<comment type="subcellular location">
    <subcellularLocation>
        <location evidence="1">Peroxisome</location>
    </subcellularLocation>
</comment>
<proteinExistence type="inferred from homology"/>
<feature type="domain" description="AMP-binding enzyme C-terminal" evidence="6">
    <location>
        <begin position="444"/>
        <end position="520"/>
    </location>
</feature>
<keyword evidence="4" id="KW-0576">Peroxisome</keyword>
<dbReference type="InterPro" id="IPR000873">
    <property type="entry name" value="AMP-dep_synth/lig_dom"/>
</dbReference>
<dbReference type="SUPFAM" id="SSF56801">
    <property type="entry name" value="Acetyl-CoA synthetase-like"/>
    <property type="match status" value="3"/>
</dbReference>
<evidence type="ECO:0000313" key="7">
    <source>
        <dbReference type="EMBL" id="KAF9411669.1"/>
    </source>
</evidence>
<comment type="caution">
    <text evidence="7">The sequence shown here is derived from an EMBL/GenBank/DDBJ whole genome shotgun (WGS) entry which is preliminary data.</text>
</comment>
<reference evidence="7" key="1">
    <citation type="submission" date="2020-08" db="EMBL/GenBank/DDBJ databases">
        <title>Spodoptera exigua strain:BAW_Kor-Di-RS1 Genome sequencing and assembly.</title>
        <authorList>
            <person name="Kim J."/>
            <person name="Nam H.Y."/>
            <person name="Kwon M."/>
            <person name="Choi J.H."/>
            <person name="Cho S.R."/>
            <person name="Kim G.-H."/>
        </authorList>
    </citation>
    <scope>NUCLEOTIDE SEQUENCE</scope>
    <source>
        <strain evidence="7">BAW_Kor-Di-RS1</strain>
        <tissue evidence="7">Whole-body</tissue>
    </source>
</reference>
<sequence length="1581" mass="176205">MKMKRIVMAADSVHWYMEEVGARVVAKTGIPSDRYHLGKLMLHSLQDDPDFILQIDGATGESETFGSALDRSIRCAVSLTNMGLKKGDVMVLMGPNHIHFSVPHNAALYLDELTKIFETNKPKIIFCQSEKTKDIEEALKMSNLNTKVLTFDEDGQHSSLSDLLKVEDQDSLKNFKPADFDPDETIAYLTSTSGTTGVPKTAMLSHKNFSIGLRYIWTKFSKFPTPTKMVLVTSPAQWLSAGIHYIFSSIMKYTRLQTSATVTPEHFAELVNKYKPTFHATGPNIILTMIAKAKCDFTCFEFIVMGGSAVTQDVVDEVKKVAQTDHVYAMYGMSEACGLAVQPDYYTPPGSYGKPIHGLQLKLVDPNTNEEITEPNVPGEAWFKGPSVFKGYYNNPEVTKATITEDGWLKSGDILYRDQNWNLFFVDRYKLLLKYKNHHVSPVEVEEVIMKHPGVFEVAVTGIPDRECGDLVVAFVVPKPGCSPTAQEIKDLVKESLTDSKQLRGGVIFLEELPLTSTSKISFIDNKMRPLYDAIHWYMAEVGARVVAKTGIPSDRHHLGKLILNCLQDDPDFIFQIDGATGESETNISAAYRSIQCAVALTKMGLKKGDVMVLMGPNHIDFCIPHNAALFLGIMIAPVDVTLVVNELKQVFETNRPKIIFCQNEKAKEIENALQLAGVEAKIVTYNKSDDYTTLAQVLENADDEGVANFKPADFDPEETVAYLPSTSGTTGIPKTAMLTHKNLNILVPYMSSCSKFPTPIRMMFVTSPPQWLSAGFHYLFSAILKYTRLQTSAELTPDHFAELVNKYKPSCLMTSPTMVQTMIAKAKCDFTCFEFIAMGGSAVPHELVEKTKQIAKTDKVIVLYGITELSGLVVQHEYPPPLGSFGKPVGCVDVKIVDPETHDEILEPNVPGEIWFRGPNVFKGYYNKPDATKETLTEDGWFKTGDIFYRDESWNLFFVDRYKSLLKYRNYQVSPVEVEEVIMKHPGVMLVGVTGVPDKESGDLVVACIVAKAWLQSNSTGDQRPGQSLMEKFMCKNEVMAPFLDKLGDRVVASSGIQSDRYHLGKLIFQNVKDNPDLVMQIDGRTGESETNGSVLRRSVQCATVFRKLGLKTGDVIILMGAHHLDQAVPLYAALYLGIATATIDRTLLVGELEATFNNIKPKMIFCESEKVLDVKKAVSQSGLDSKIISFGASHDAMSFSKMMEMCREEIDVDNFKLADFDPEETIAYLVSTSGTTGLPKSAIVTHMNMAISGGYIFTSAKKFPPVQSVLIVAPLQWLSALINYVMGPIFNYWRIQSSAPYTTEHILELIKKYEPKFLISSPPMMATLMKAAAKENCDFSCFDVIYLGGSAVPREMIDELRRLVPKAVVNDVYGMSEVGSLVFSNHSSPIGSSGKPLPHIKYKLVDVDTGEEVKEPYKKGELWIQTPGYFKGYYNNPEPTAEVLTEDKWFKTGDMMYRDEEWNFFFVERIKLLLKYRNHQISPVELEGVIRQHPGVMDVAVTSLSDPDDGDLPVACVVQRPGFDLTADDIKNLVKENLTDTKHLRGGVMFLNELPLTTTTKVHRRNLKTLVAAKVDELL</sequence>
<keyword evidence="3" id="KW-0436">Ligase</keyword>
<dbReference type="PANTHER" id="PTHR24096">
    <property type="entry name" value="LONG-CHAIN-FATTY-ACID--COA LIGASE"/>
    <property type="match status" value="1"/>
</dbReference>
<dbReference type="InterPro" id="IPR045851">
    <property type="entry name" value="AMP-bd_C_sf"/>
</dbReference>
<feature type="domain" description="AMP-binding enzyme C-terminal" evidence="6">
    <location>
        <begin position="1487"/>
        <end position="1563"/>
    </location>
</feature>
<protein>
    <recommendedName>
        <fullName evidence="9">Luciferase</fullName>
    </recommendedName>
</protein>
<feature type="domain" description="AMP-binding enzyme C-terminal" evidence="6">
    <location>
        <begin position="978"/>
        <end position="1013"/>
    </location>
</feature>